<accession>A0A062VCK7</accession>
<dbReference type="Gene3D" id="3.40.50.2300">
    <property type="match status" value="1"/>
</dbReference>
<dbReference type="Pfam" id="PF00512">
    <property type="entry name" value="HisKA"/>
    <property type="match status" value="1"/>
</dbReference>
<dbReference type="eggNOG" id="COG2205">
    <property type="taxonomic scope" value="Bacteria"/>
</dbReference>
<feature type="domain" description="Histidine kinase" evidence="5">
    <location>
        <begin position="21"/>
        <end position="237"/>
    </location>
</feature>
<dbReference type="CDD" id="cd00082">
    <property type="entry name" value="HisKA"/>
    <property type="match status" value="1"/>
</dbReference>
<comment type="catalytic activity">
    <reaction evidence="1">
        <text>ATP + protein L-histidine = ADP + protein N-phospho-L-histidine.</text>
        <dbReference type="EC" id="2.7.13.3"/>
    </reaction>
</comment>
<name>A0A062VCK7_9PROT</name>
<dbReference type="CDD" id="cd17546">
    <property type="entry name" value="REC_hyHK_CKI1_RcsC-like"/>
    <property type="match status" value="1"/>
</dbReference>
<keyword evidence="7" id="KW-0418">Kinase</keyword>
<dbReference type="SUPFAM" id="SSF55874">
    <property type="entry name" value="ATPase domain of HSP90 chaperone/DNA topoisomerase II/histidine kinase"/>
    <property type="match status" value="1"/>
</dbReference>
<dbReference type="InterPro" id="IPR011006">
    <property type="entry name" value="CheY-like_superfamily"/>
</dbReference>
<dbReference type="Gene3D" id="3.30.565.10">
    <property type="entry name" value="Histidine kinase-like ATPase, C-terminal domain"/>
    <property type="match status" value="1"/>
</dbReference>
<dbReference type="InterPro" id="IPR036097">
    <property type="entry name" value="HisK_dim/P_sf"/>
</dbReference>
<dbReference type="SUPFAM" id="SSF52172">
    <property type="entry name" value="CheY-like"/>
    <property type="match status" value="2"/>
</dbReference>
<dbReference type="eggNOG" id="COG0784">
    <property type="taxonomic scope" value="Bacteria"/>
</dbReference>
<evidence type="ECO:0000313" key="8">
    <source>
        <dbReference type="Proteomes" id="UP000027100"/>
    </source>
</evidence>
<dbReference type="SMART" id="SM00448">
    <property type="entry name" value="REC"/>
    <property type="match status" value="1"/>
</dbReference>
<dbReference type="InterPro" id="IPR004358">
    <property type="entry name" value="Sig_transdc_His_kin-like_C"/>
</dbReference>
<evidence type="ECO:0000256" key="3">
    <source>
        <dbReference type="ARBA" id="ARBA00022553"/>
    </source>
</evidence>
<comment type="caution">
    <text evidence="7">The sequence shown here is derived from an EMBL/GenBank/DDBJ whole genome shotgun (WGS) entry which is preliminary data.</text>
</comment>
<dbReference type="OrthoDB" id="9774458at2"/>
<dbReference type="CDD" id="cd16922">
    <property type="entry name" value="HATPase_EvgS-ArcB-TorS-like"/>
    <property type="match status" value="1"/>
</dbReference>
<feature type="domain" description="Response regulatory" evidence="6">
    <location>
        <begin position="372"/>
        <end position="486"/>
    </location>
</feature>
<reference evidence="7 8" key="1">
    <citation type="journal article" date="2014" name="Antonie Van Leeuwenhoek">
        <title>Hyphomonas beringensis sp. nov. and Hyphomonas chukchiensis sp. nov., isolated from surface seawater of the Bering Sea and Chukchi Sea.</title>
        <authorList>
            <person name="Li C."/>
            <person name="Lai Q."/>
            <person name="Li G."/>
            <person name="Dong C."/>
            <person name="Wang J."/>
            <person name="Liao Y."/>
            <person name="Shao Z."/>
        </authorList>
    </citation>
    <scope>NUCLEOTIDE SEQUENCE [LARGE SCALE GENOMIC DNA]</scope>
    <source>
        <strain evidence="7 8">PS728</strain>
    </source>
</reference>
<dbReference type="InterPro" id="IPR001789">
    <property type="entry name" value="Sig_transdc_resp-reg_receiver"/>
</dbReference>
<dbReference type="SUPFAM" id="SSF47384">
    <property type="entry name" value="Homodimeric domain of signal transducing histidine kinase"/>
    <property type="match status" value="1"/>
</dbReference>
<dbReference type="InterPro" id="IPR003594">
    <property type="entry name" value="HATPase_dom"/>
</dbReference>
<sequence>MTQDSNRPGGAETPEQTFLATASHEIRTPLNGILGTVSLLLETELSPAQREYAETIRLSGARLLDLLNNVLDYARLDASAVEIEAEAFCPARLCGEVIELLSPRAHAAGLDLAVRSLPSPMPGFLGDAGRIRQILFNLVGNALKFTTRGAVLVDAEIVPEGLAFHIRDTGPGISPADQARLFEAFRQTAAGDAYRDGGVGLGLAIVKRLTDLLGGRVEVASALGEGARFSVFLPLQRSGAAPAEPLPMIGGRVGLAGLPPATSLALCASLSAMGADLFLVDTGAAQMPEGIDVLLVGADLPEGVVAALARRTASLVVLRPEDRGAIARFRALGCVGWLVRPLRMGSVAERILLARSGADAVEEQEAVAGAGRVLIADDNPVNALIARRALESAGFTVTVAATGSEALEAAARMEPDLVLMDLRMPVMDGFEAMRRLRAEGFPAPIIAVSAEINPDIERRARDAGADGVAAKPLDAEALRQLALRWTGRSSAVAGAA</sequence>
<dbReference type="InterPro" id="IPR003661">
    <property type="entry name" value="HisK_dim/P_dom"/>
</dbReference>
<dbReference type="SMART" id="SM00387">
    <property type="entry name" value="HATPase_c"/>
    <property type="match status" value="1"/>
</dbReference>
<dbReference type="eggNOG" id="COG3707">
    <property type="taxonomic scope" value="Bacteria"/>
</dbReference>
<keyword evidence="3 4" id="KW-0597">Phosphoprotein</keyword>
<evidence type="ECO:0000256" key="2">
    <source>
        <dbReference type="ARBA" id="ARBA00012438"/>
    </source>
</evidence>
<evidence type="ECO:0000256" key="4">
    <source>
        <dbReference type="PROSITE-ProRule" id="PRU00169"/>
    </source>
</evidence>
<evidence type="ECO:0000256" key="1">
    <source>
        <dbReference type="ARBA" id="ARBA00000085"/>
    </source>
</evidence>
<feature type="modified residue" description="4-aspartylphosphate" evidence="4">
    <location>
        <position position="421"/>
    </location>
</feature>
<dbReference type="InterPro" id="IPR005467">
    <property type="entry name" value="His_kinase_dom"/>
</dbReference>
<dbReference type="AlphaFoldDB" id="A0A062VCK7"/>
<organism evidence="7 8">
    <name type="scientific">Hyphomonas polymorpha PS728</name>
    <dbReference type="NCBI Taxonomy" id="1280954"/>
    <lineage>
        <taxon>Bacteria</taxon>
        <taxon>Pseudomonadati</taxon>
        <taxon>Pseudomonadota</taxon>
        <taxon>Alphaproteobacteria</taxon>
        <taxon>Hyphomonadales</taxon>
        <taxon>Hyphomonadaceae</taxon>
        <taxon>Hyphomonas</taxon>
    </lineage>
</organism>
<dbReference type="STRING" id="1280954.HPO_11858"/>
<dbReference type="PRINTS" id="PR00344">
    <property type="entry name" value="BCTRLSENSOR"/>
</dbReference>
<dbReference type="Pfam" id="PF02518">
    <property type="entry name" value="HATPase_c"/>
    <property type="match status" value="1"/>
</dbReference>
<evidence type="ECO:0000259" key="5">
    <source>
        <dbReference type="PROSITE" id="PS50109"/>
    </source>
</evidence>
<protein>
    <recommendedName>
        <fullName evidence="2">histidine kinase</fullName>
        <ecNumber evidence="2">2.7.13.3</ecNumber>
    </recommendedName>
</protein>
<proteinExistence type="predicted"/>
<keyword evidence="7" id="KW-0808">Transferase</keyword>
<dbReference type="Proteomes" id="UP000027100">
    <property type="component" value="Unassembled WGS sequence"/>
</dbReference>
<evidence type="ECO:0000259" key="6">
    <source>
        <dbReference type="PROSITE" id="PS50110"/>
    </source>
</evidence>
<dbReference type="EMBL" id="ARYM01000013">
    <property type="protein sequence ID" value="KCZ98008.1"/>
    <property type="molecule type" value="Genomic_DNA"/>
</dbReference>
<dbReference type="PANTHER" id="PTHR45339:SF6">
    <property type="entry name" value="SENSORY HISTIDINE PROTEIN KINASE"/>
    <property type="match status" value="1"/>
</dbReference>
<dbReference type="Pfam" id="PF00072">
    <property type="entry name" value="Response_reg"/>
    <property type="match status" value="1"/>
</dbReference>
<dbReference type="Gene3D" id="1.10.287.130">
    <property type="match status" value="1"/>
</dbReference>
<dbReference type="SMART" id="SM00388">
    <property type="entry name" value="HisKA"/>
    <property type="match status" value="1"/>
</dbReference>
<gene>
    <name evidence="7" type="ORF">HPO_11858</name>
</gene>
<dbReference type="EC" id="2.7.13.3" evidence="2"/>
<dbReference type="RefSeq" id="WP_035598942.1">
    <property type="nucleotide sequence ID" value="NZ_ARYM01000013.1"/>
</dbReference>
<dbReference type="PANTHER" id="PTHR45339">
    <property type="entry name" value="HYBRID SIGNAL TRANSDUCTION HISTIDINE KINASE J"/>
    <property type="match status" value="1"/>
</dbReference>
<dbReference type="PATRIC" id="fig|1280954.3.peg.2398"/>
<dbReference type="PROSITE" id="PS50110">
    <property type="entry name" value="RESPONSE_REGULATORY"/>
    <property type="match status" value="1"/>
</dbReference>
<dbReference type="GO" id="GO:0000155">
    <property type="term" value="F:phosphorelay sensor kinase activity"/>
    <property type="evidence" value="ECO:0007669"/>
    <property type="project" value="InterPro"/>
</dbReference>
<evidence type="ECO:0000313" key="7">
    <source>
        <dbReference type="EMBL" id="KCZ98008.1"/>
    </source>
</evidence>
<keyword evidence="8" id="KW-1185">Reference proteome</keyword>
<dbReference type="PROSITE" id="PS50109">
    <property type="entry name" value="HIS_KIN"/>
    <property type="match status" value="1"/>
</dbReference>
<dbReference type="InterPro" id="IPR036890">
    <property type="entry name" value="HATPase_C_sf"/>
</dbReference>